<dbReference type="Proteomes" id="UP001227192">
    <property type="component" value="Unassembled WGS sequence"/>
</dbReference>
<comment type="caution">
    <text evidence="1">The sequence shown here is derived from an EMBL/GenBank/DDBJ whole genome shotgun (WGS) entry which is preliminary data.</text>
</comment>
<proteinExistence type="predicted"/>
<sequence>MMVGTVAKICSSYPPGHTAQNLLIEFFRALKALPRHNVPNLSYKDDSDEPTFDVKLKLWSFGTPSVECLVQKFQREAEGLAYPFSEVETPGSEAQLRWRNLQSFISRLTALELIDCSVASALPYILPSHHAYPNLEQRRTSGPQRIAGDLIAAAQWLDSDAARQWVFSQCKNVGEGDGSRQIWSVDTWNQLKSQMSFISSDRRFEQQTRDLAQSLREKMEAED</sequence>
<protein>
    <submittedName>
        <fullName evidence="1">Uncharacterized protein</fullName>
    </submittedName>
</protein>
<reference evidence="1" key="2">
    <citation type="journal article" date="2016" name="Fungal Biol.">
        <title>Ochratoxin A production by Penicillium thymicola.</title>
        <authorList>
            <person name="Nguyen H.D.T."/>
            <person name="McMullin D.R."/>
            <person name="Ponomareva E."/>
            <person name="Riley R."/>
            <person name="Pomraning K.R."/>
            <person name="Baker S.E."/>
            <person name="Seifert K.A."/>
        </authorList>
    </citation>
    <scope>NUCLEOTIDE SEQUENCE</scope>
    <source>
        <strain evidence="1">DAOM 180753</strain>
    </source>
</reference>
<evidence type="ECO:0000313" key="1">
    <source>
        <dbReference type="EMBL" id="KAJ9491098.1"/>
    </source>
</evidence>
<evidence type="ECO:0000313" key="2">
    <source>
        <dbReference type="Proteomes" id="UP001227192"/>
    </source>
</evidence>
<reference evidence="1" key="1">
    <citation type="submission" date="2015-06" db="EMBL/GenBank/DDBJ databases">
        <authorList>
            <person name="Nguyen H."/>
        </authorList>
    </citation>
    <scope>NUCLEOTIDE SEQUENCE</scope>
    <source>
        <strain evidence="1">DAOM 180753</strain>
    </source>
</reference>
<dbReference type="InterPro" id="IPR022085">
    <property type="entry name" value="OpdG"/>
</dbReference>
<keyword evidence="2" id="KW-1185">Reference proteome</keyword>
<gene>
    <name evidence="1" type="ORF">VN97_g2164</name>
</gene>
<dbReference type="EMBL" id="LACB01000040">
    <property type="protein sequence ID" value="KAJ9491098.1"/>
    <property type="molecule type" value="Genomic_DNA"/>
</dbReference>
<dbReference type="AlphaFoldDB" id="A0AAI9XCH4"/>
<name>A0AAI9XCH4_PENTH</name>
<accession>A0AAI9XCH4</accession>
<organism evidence="1 2">
    <name type="scientific">Penicillium thymicola</name>
    <dbReference type="NCBI Taxonomy" id="293382"/>
    <lineage>
        <taxon>Eukaryota</taxon>
        <taxon>Fungi</taxon>
        <taxon>Dikarya</taxon>
        <taxon>Ascomycota</taxon>
        <taxon>Pezizomycotina</taxon>
        <taxon>Eurotiomycetes</taxon>
        <taxon>Eurotiomycetidae</taxon>
        <taxon>Eurotiales</taxon>
        <taxon>Aspergillaceae</taxon>
        <taxon>Penicillium</taxon>
    </lineage>
</organism>
<dbReference type="Pfam" id="PF12311">
    <property type="entry name" value="DUF3632"/>
    <property type="match status" value="1"/>
</dbReference>